<dbReference type="PROSITE" id="PS50048">
    <property type="entry name" value="ZN2_CY6_FUNGAL_2"/>
    <property type="match status" value="1"/>
</dbReference>
<dbReference type="OrthoDB" id="2593732at2759"/>
<keyword evidence="2" id="KW-0862">Zinc</keyword>
<evidence type="ECO:0000256" key="3">
    <source>
        <dbReference type="ARBA" id="ARBA00023015"/>
    </source>
</evidence>
<dbReference type="InterPro" id="IPR021858">
    <property type="entry name" value="Fun_TF"/>
</dbReference>
<dbReference type="SMART" id="SM00066">
    <property type="entry name" value="GAL4"/>
    <property type="match status" value="1"/>
</dbReference>
<accession>A0A1R3RAS2</accession>
<keyword evidence="5" id="KW-0804">Transcription</keyword>
<gene>
    <name evidence="8" type="ORF">ASPCADRAFT_134130</name>
</gene>
<sequence length="561" mass="63455">MSEPRRKAHAKRSKTGCRTCRARRVKCDELPGACRNCTSTGRVCEGYDVYRLPVRRTRRETVSEGLVLTQTPTGLRWKVTSDERRCLSFFKHRTIPDLVGLYDSSLWQKLVLQLSHAEPAVHHSVVALAATHQALEIRKKTSLGQSSPDIWSQFALERSSKAVALLNQRRMSQDPQLQEVTLVSCLLFLTRELLCGNYDAASLHALGGLKILKQLGIRRSISGTLISPVEQDVVEMFLHLQMQSVYYGTGAPLTIDDDLVYHQPYEDYLLIFRRLQDARQAFGPLLNAAFLFVASCRHRSDEELLAEYGNLEQKQLLLLSYFNRYLEQLELLYQATYPLLSQREQREADMTKLSCLGAFVSLKTCLLSKDQPFPEYLTPECEGLVSFAEAVVGRLQSHSIITLDSAVIAALYNASFKCPDFSVRVRAIDVMRSWQHWEGFLHSGITADILEESMRGDLLKMKEKRDAIAARIPPGVSFVTTPDGRSYARVPYKIGETERERWIDMETPASLYAAFSSNKSSSKWACVRSLGTSSPAGRWAFVLERGSHDVESRGRWVLFPS</sequence>
<protein>
    <recommendedName>
        <fullName evidence="7">Zn(2)-C6 fungal-type domain-containing protein</fullName>
    </recommendedName>
</protein>
<evidence type="ECO:0000256" key="4">
    <source>
        <dbReference type="ARBA" id="ARBA00023125"/>
    </source>
</evidence>
<dbReference type="SUPFAM" id="SSF57701">
    <property type="entry name" value="Zn2/Cys6 DNA-binding domain"/>
    <property type="match status" value="1"/>
</dbReference>
<dbReference type="InterPro" id="IPR001138">
    <property type="entry name" value="Zn2Cys6_DnaBD"/>
</dbReference>
<dbReference type="InterPro" id="IPR052360">
    <property type="entry name" value="Transcr_Regulatory_Proteins"/>
</dbReference>
<dbReference type="GO" id="GO:0008270">
    <property type="term" value="F:zinc ion binding"/>
    <property type="evidence" value="ECO:0007669"/>
    <property type="project" value="InterPro"/>
</dbReference>
<keyword evidence="6" id="KW-0539">Nucleus</keyword>
<reference evidence="9" key="1">
    <citation type="journal article" date="2017" name="Genome Biol.">
        <title>Comparative genomics reveals high biological diversity and specific adaptations in the industrially and medically important fungal genus Aspergillus.</title>
        <authorList>
            <person name="de Vries R.P."/>
            <person name="Riley R."/>
            <person name="Wiebenga A."/>
            <person name="Aguilar-Osorio G."/>
            <person name="Amillis S."/>
            <person name="Uchima C.A."/>
            <person name="Anderluh G."/>
            <person name="Asadollahi M."/>
            <person name="Askin M."/>
            <person name="Barry K."/>
            <person name="Battaglia E."/>
            <person name="Bayram O."/>
            <person name="Benocci T."/>
            <person name="Braus-Stromeyer S.A."/>
            <person name="Caldana C."/>
            <person name="Canovas D."/>
            <person name="Cerqueira G.C."/>
            <person name="Chen F."/>
            <person name="Chen W."/>
            <person name="Choi C."/>
            <person name="Clum A."/>
            <person name="Dos Santos R.A."/>
            <person name="Damasio A.R."/>
            <person name="Diallinas G."/>
            <person name="Emri T."/>
            <person name="Fekete E."/>
            <person name="Flipphi M."/>
            <person name="Freyberg S."/>
            <person name="Gallo A."/>
            <person name="Gournas C."/>
            <person name="Habgood R."/>
            <person name="Hainaut M."/>
            <person name="Harispe M.L."/>
            <person name="Henrissat B."/>
            <person name="Hilden K.S."/>
            <person name="Hope R."/>
            <person name="Hossain A."/>
            <person name="Karabika E."/>
            <person name="Karaffa L."/>
            <person name="Karanyi Z."/>
            <person name="Krasevec N."/>
            <person name="Kuo A."/>
            <person name="Kusch H."/>
            <person name="LaButti K."/>
            <person name="Lagendijk E.L."/>
            <person name="Lapidus A."/>
            <person name="Levasseur A."/>
            <person name="Lindquist E."/>
            <person name="Lipzen A."/>
            <person name="Logrieco A.F."/>
            <person name="MacCabe A."/>
            <person name="Maekelae M.R."/>
            <person name="Malavazi I."/>
            <person name="Melin P."/>
            <person name="Meyer V."/>
            <person name="Mielnichuk N."/>
            <person name="Miskei M."/>
            <person name="Molnar A.P."/>
            <person name="Mule G."/>
            <person name="Ngan C.Y."/>
            <person name="Orejas M."/>
            <person name="Orosz E."/>
            <person name="Ouedraogo J.P."/>
            <person name="Overkamp K.M."/>
            <person name="Park H.-S."/>
            <person name="Perrone G."/>
            <person name="Piumi F."/>
            <person name="Punt P.J."/>
            <person name="Ram A.F."/>
            <person name="Ramon A."/>
            <person name="Rauscher S."/>
            <person name="Record E."/>
            <person name="Riano-Pachon D.M."/>
            <person name="Robert V."/>
            <person name="Roehrig J."/>
            <person name="Ruller R."/>
            <person name="Salamov A."/>
            <person name="Salih N.S."/>
            <person name="Samson R.A."/>
            <person name="Sandor E."/>
            <person name="Sanguinetti M."/>
            <person name="Schuetze T."/>
            <person name="Sepcic K."/>
            <person name="Shelest E."/>
            <person name="Sherlock G."/>
            <person name="Sophianopoulou V."/>
            <person name="Squina F.M."/>
            <person name="Sun H."/>
            <person name="Susca A."/>
            <person name="Todd R.B."/>
            <person name="Tsang A."/>
            <person name="Unkles S.E."/>
            <person name="van de Wiele N."/>
            <person name="van Rossen-Uffink D."/>
            <person name="Oliveira J.V."/>
            <person name="Vesth T.C."/>
            <person name="Visser J."/>
            <person name="Yu J.-H."/>
            <person name="Zhou M."/>
            <person name="Andersen M.R."/>
            <person name="Archer D.B."/>
            <person name="Baker S.E."/>
            <person name="Benoit I."/>
            <person name="Brakhage A.A."/>
            <person name="Braus G.H."/>
            <person name="Fischer R."/>
            <person name="Frisvad J.C."/>
            <person name="Goldman G.H."/>
            <person name="Houbraken J."/>
            <person name="Oakley B."/>
            <person name="Pocsi I."/>
            <person name="Scazzocchio C."/>
            <person name="Seiboth B."/>
            <person name="vanKuyk P.A."/>
            <person name="Wortman J."/>
            <person name="Dyer P.S."/>
            <person name="Grigoriev I.V."/>
        </authorList>
    </citation>
    <scope>NUCLEOTIDE SEQUENCE [LARGE SCALE GENOMIC DNA]</scope>
    <source>
        <strain evidence="9">ITEM 5010</strain>
    </source>
</reference>
<dbReference type="EMBL" id="KV907510">
    <property type="protein sequence ID" value="OOF91584.1"/>
    <property type="molecule type" value="Genomic_DNA"/>
</dbReference>
<keyword evidence="3" id="KW-0805">Transcription regulation</keyword>
<evidence type="ECO:0000256" key="5">
    <source>
        <dbReference type="ARBA" id="ARBA00023163"/>
    </source>
</evidence>
<keyword evidence="1" id="KW-0479">Metal-binding</keyword>
<evidence type="ECO:0000256" key="2">
    <source>
        <dbReference type="ARBA" id="ARBA00022833"/>
    </source>
</evidence>
<dbReference type="Pfam" id="PF00172">
    <property type="entry name" value="Zn_clus"/>
    <property type="match status" value="1"/>
</dbReference>
<keyword evidence="4" id="KW-0238">DNA-binding</keyword>
<dbReference type="Proteomes" id="UP000188318">
    <property type="component" value="Unassembled WGS sequence"/>
</dbReference>
<dbReference type="AlphaFoldDB" id="A0A1R3RAS2"/>
<dbReference type="PANTHER" id="PTHR36206:SF16">
    <property type="entry name" value="TRANSCRIPTION FACTOR DOMAIN-CONTAINING PROTEIN-RELATED"/>
    <property type="match status" value="1"/>
</dbReference>
<dbReference type="Gene3D" id="4.10.240.10">
    <property type="entry name" value="Zn(2)-C6 fungal-type DNA-binding domain"/>
    <property type="match status" value="1"/>
</dbReference>
<dbReference type="PANTHER" id="PTHR36206">
    <property type="entry name" value="ASPERCRYPTIN BIOSYNTHESIS CLUSTER-SPECIFIC TRANSCRIPTION REGULATOR ATNN-RELATED"/>
    <property type="match status" value="1"/>
</dbReference>
<proteinExistence type="predicted"/>
<evidence type="ECO:0000256" key="1">
    <source>
        <dbReference type="ARBA" id="ARBA00022723"/>
    </source>
</evidence>
<dbReference type="CDD" id="cd00067">
    <property type="entry name" value="GAL4"/>
    <property type="match status" value="1"/>
</dbReference>
<keyword evidence="9" id="KW-1185">Reference proteome</keyword>
<dbReference type="STRING" id="602072.A0A1R3RAS2"/>
<dbReference type="OMA" id="ERWIDME"/>
<evidence type="ECO:0000313" key="9">
    <source>
        <dbReference type="Proteomes" id="UP000188318"/>
    </source>
</evidence>
<dbReference type="GO" id="GO:0000981">
    <property type="term" value="F:DNA-binding transcription factor activity, RNA polymerase II-specific"/>
    <property type="evidence" value="ECO:0007669"/>
    <property type="project" value="InterPro"/>
</dbReference>
<dbReference type="InterPro" id="IPR036864">
    <property type="entry name" value="Zn2-C6_fun-type_DNA-bd_sf"/>
</dbReference>
<feature type="domain" description="Zn(2)-C6 fungal-type" evidence="7">
    <location>
        <begin position="16"/>
        <end position="44"/>
    </location>
</feature>
<evidence type="ECO:0000313" key="8">
    <source>
        <dbReference type="EMBL" id="OOF91584.1"/>
    </source>
</evidence>
<name>A0A1R3RAS2_ASPC5</name>
<dbReference type="GO" id="GO:0003677">
    <property type="term" value="F:DNA binding"/>
    <property type="evidence" value="ECO:0007669"/>
    <property type="project" value="UniProtKB-KW"/>
</dbReference>
<dbReference type="GO" id="GO:0009893">
    <property type="term" value="P:positive regulation of metabolic process"/>
    <property type="evidence" value="ECO:0007669"/>
    <property type="project" value="UniProtKB-ARBA"/>
</dbReference>
<evidence type="ECO:0000256" key="6">
    <source>
        <dbReference type="ARBA" id="ARBA00023242"/>
    </source>
</evidence>
<dbReference type="PROSITE" id="PS00463">
    <property type="entry name" value="ZN2_CY6_FUNGAL_1"/>
    <property type="match status" value="1"/>
</dbReference>
<dbReference type="VEuPathDB" id="FungiDB:ASPCADRAFT_134130"/>
<dbReference type="Pfam" id="PF11951">
    <property type="entry name" value="Fungal_trans_2"/>
    <property type="match status" value="1"/>
</dbReference>
<organism evidence="8 9">
    <name type="scientific">Aspergillus carbonarius (strain ITEM 5010)</name>
    <dbReference type="NCBI Taxonomy" id="602072"/>
    <lineage>
        <taxon>Eukaryota</taxon>
        <taxon>Fungi</taxon>
        <taxon>Dikarya</taxon>
        <taxon>Ascomycota</taxon>
        <taxon>Pezizomycotina</taxon>
        <taxon>Eurotiomycetes</taxon>
        <taxon>Eurotiomycetidae</taxon>
        <taxon>Eurotiales</taxon>
        <taxon>Aspergillaceae</taxon>
        <taxon>Aspergillus</taxon>
        <taxon>Aspergillus subgen. Circumdati</taxon>
    </lineage>
</organism>
<evidence type="ECO:0000259" key="7">
    <source>
        <dbReference type="PROSITE" id="PS50048"/>
    </source>
</evidence>